<gene>
    <name evidence="1" type="ORF">Cst04h_02590</name>
</gene>
<reference evidence="1 2" key="1">
    <citation type="submission" date="2019-06" db="EMBL/GenBank/DDBJ databases">
        <title>Draft genome sequence of Corynebacterium striatum NBRC 15291.</title>
        <authorList>
            <person name="Miura T."/>
            <person name="Furukawa M."/>
            <person name="Shimamura M."/>
            <person name="Ohyama Y."/>
            <person name="Yamazoe A."/>
            <person name="Kawasaki H."/>
        </authorList>
    </citation>
    <scope>NUCLEOTIDE SEQUENCE [LARGE SCALE GENOMIC DNA]</scope>
    <source>
        <strain evidence="1 2">NBRC 15291</strain>
    </source>
</reference>
<proteinExistence type="predicted"/>
<comment type="caution">
    <text evidence="1">The sequence shown here is derived from an EMBL/GenBank/DDBJ whole genome shotgun (WGS) entry which is preliminary data.</text>
</comment>
<dbReference type="RefSeq" id="WP_005529598.1">
    <property type="nucleotide sequence ID" value="NZ_BJLD01000001.1"/>
</dbReference>
<accession>A0AAQ1Z899</accession>
<evidence type="ECO:0000313" key="1">
    <source>
        <dbReference type="EMBL" id="GEA42089.1"/>
    </source>
</evidence>
<protein>
    <submittedName>
        <fullName evidence="1">Uncharacterized protein</fullName>
    </submittedName>
</protein>
<sequence>MTIQGFRITNKGRAALIAMRENNKQDEEVPAHYRIADALAEAGLLAPDLPEPNDPGIFVPDGKGWIPGGSHGPSVWTAPGSPIMVQRIEPGDLTSDEARKLAYALLAAADYAEEQE</sequence>
<evidence type="ECO:0000313" key="2">
    <source>
        <dbReference type="Proteomes" id="UP000315234"/>
    </source>
</evidence>
<dbReference type="Proteomes" id="UP000315234">
    <property type="component" value="Unassembled WGS sequence"/>
</dbReference>
<dbReference type="EMBL" id="BJLD01000001">
    <property type="protein sequence ID" value="GEA42089.1"/>
    <property type="molecule type" value="Genomic_DNA"/>
</dbReference>
<organism evidence="1 2">
    <name type="scientific">Corynebacterium striatum</name>
    <dbReference type="NCBI Taxonomy" id="43770"/>
    <lineage>
        <taxon>Bacteria</taxon>
        <taxon>Bacillati</taxon>
        <taxon>Actinomycetota</taxon>
        <taxon>Actinomycetes</taxon>
        <taxon>Mycobacteriales</taxon>
        <taxon>Corynebacteriaceae</taxon>
        <taxon>Corynebacterium</taxon>
    </lineage>
</organism>
<name>A0AAQ1Z899_CORST</name>
<dbReference type="AlphaFoldDB" id="A0AAQ1Z899"/>